<reference evidence="3" key="3">
    <citation type="submission" date="2023-03" db="UniProtKB">
        <authorList>
            <consortium name="EnsemblPlants"/>
        </authorList>
    </citation>
    <scope>IDENTIFICATION</scope>
    <source>
        <strain evidence="3">cv. Chiifu-401-42</strain>
    </source>
</reference>
<protein>
    <submittedName>
        <fullName evidence="3">Uncharacterized protein</fullName>
    </submittedName>
</protein>
<reference evidence="4" key="2">
    <citation type="journal article" date="2018" name="Hortic Res">
        <title>Improved Brassica rapa reference genome by single-molecule sequencing and chromosome conformation capture technologies.</title>
        <authorList>
            <person name="Zhang L."/>
            <person name="Cai X."/>
            <person name="Wu J."/>
            <person name="Liu M."/>
            <person name="Grob S."/>
            <person name="Cheng F."/>
            <person name="Liang J."/>
            <person name="Cai C."/>
            <person name="Liu Z."/>
            <person name="Liu B."/>
            <person name="Wang F."/>
            <person name="Li S."/>
            <person name="Liu F."/>
            <person name="Li X."/>
            <person name="Cheng L."/>
            <person name="Yang W."/>
            <person name="Li M.H."/>
            <person name="Grossniklaus U."/>
            <person name="Zheng H."/>
            <person name="Wang X."/>
        </authorList>
    </citation>
    <scope>NUCLEOTIDE SEQUENCE [LARGE SCALE GENOMIC DNA]</scope>
    <source>
        <strain evidence="4">cv. Chiifu-401-42</strain>
    </source>
</reference>
<evidence type="ECO:0000313" key="3">
    <source>
        <dbReference type="EnsemblPlants" id="Bra040731.1-P"/>
    </source>
</evidence>
<organism evidence="3 4">
    <name type="scientific">Brassica campestris</name>
    <name type="common">Field mustard</name>
    <dbReference type="NCBI Taxonomy" id="3711"/>
    <lineage>
        <taxon>Eukaryota</taxon>
        <taxon>Viridiplantae</taxon>
        <taxon>Streptophyta</taxon>
        <taxon>Embryophyta</taxon>
        <taxon>Tracheophyta</taxon>
        <taxon>Spermatophyta</taxon>
        <taxon>Magnoliopsida</taxon>
        <taxon>eudicotyledons</taxon>
        <taxon>Gunneridae</taxon>
        <taxon>Pentapetalae</taxon>
        <taxon>rosids</taxon>
        <taxon>malvids</taxon>
        <taxon>Brassicales</taxon>
        <taxon>Brassicaceae</taxon>
        <taxon>Brassiceae</taxon>
        <taxon>Brassica</taxon>
    </lineage>
</organism>
<evidence type="ECO:0000256" key="1">
    <source>
        <dbReference type="SAM" id="Coils"/>
    </source>
</evidence>
<evidence type="ECO:0000313" key="4">
    <source>
        <dbReference type="Proteomes" id="UP000011750"/>
    </source>
</evidence>
<proteinExistence type="predicted"/>
<dbReference type="HOGENOM" id="CLU_039982_0_0_1"/>
<dbReference type="Gramene" id="Bra040731.1">
    <property type="protein sequence ID" value="Bra040731.1-P"/>
    <property type="gene ID" value="Bra040731"/>
</dbReference>
<sequence length="396" mass="42879">MHGFASYRCFEKARSLRNDRDVHVLGHYVVTKLGRYVATEQASLLTRKVTQRNRWGIPITRFATASPAKETRRDTSDKARAKMSVPPKLAREVLTLRWARPPPILTSFVEALTCITDHLSFREKLARRKAEKEPVRAGTEFLSSSALAVAPDHGTKVKVLQDAGTIADSSVPDTSVLPAGSSTTLILVEDKERAAESMPPPPFMSLIDGMISECGSEASRLSGELSEMQGRWSETEAMLTAVKDSHSAKVSKLEAEIGELERDLSKTASSLLKEKKARKAKSSEVRLAKISAFLGSLECTQSRDLALATIEGGMTVVWAFQSETPPSLEAKETQLSDCKGDLAAVDGDFDLVLADLKFACFLPTRSEDPEGKDPVVGENGGDAAPGLDEAMGEEGA</sequence>
<keyword evidence="1" id="KW-0175">Coiled coil</keyword>
<accession>M4FI02</accession>
<dbReference type="EnsemblPlants" id="Bra040731.1">
    <property type="protein sequence ID" value="Bra040731.1-P"/>
    <property type="gene ID" value="Bra040731"/>
</dbReference>
<dbReference type="AlphaFoldDB" id="M4FI02"/>
<feature type="coiled-coil region" evidence="1">
    <location>
        <begin position="243"/>
        <end position="270"/>
    </location>
</feature>
<keyword evidence="4" id="KW-1185">Reference proteome</keyword>
<name>M4FI02_BRACM</name>
<dbReference type="Proteomes" id="UP000011750">
    <property type="component" value="Unassembled WGS sequence"/>
</dbReference>
<reference evidence="4" key="1">
    <citation type="journal article" date="2011" name="Nat. Genet.">
        <title>The genome of the mesopolyploid crop species Brassica rapa.</title>
        <authorList>
            <consortium name="Brassica rapa Genome Sequencing Project Consortium"/>
            <person name="Wang X."/>
            <person name="Wang H."/>
            <person name="Wang J."/>
            <person name="Sun R."/>
            <person name="Wu J."/>
            <person name="Liu S."/>
            <person name="Bai Y."/>
            <person name="Mun J.H."/>
            <person name="Bancroft I."/>
            <person name="Cheng F."/>
            <person name="Huang S."/>
            <person name="Li X."/>
            <person name="Hua W."/>
            <person name="Wang J."/>
            <person name="Wang X."/>
            <person name="Freeling M."/>
            <person name="Pires J.C."/>
            <person name="Paterson A.H."/>
            <person name="Chalhoub B."/>
            <person name="Wang B."/>
            <person name="Hayward A."/>
            <person name="Sharpe A.G."/>
            <person name="Park B.S."/>
            <person name="Weisshaar B."/>
            <person name="Liu B."/>
            <person name="Li B."/>
            <person name="Liu B."/>
            <person name="Tong C."/>
            <person name="Song C."/>
            <person name="Duran C."/>
            <person name="Peng C."/>
            <person name="Geng C."/>
            <person name="Koh C."/>
            <person name="Lin C."/>
            <person name="Edwards D."/>
            <person name="Mu D."/>
            <person name="Shen D."/>
            <person name="Soumpourou E."/>
            <person name="Li F."/>
            <person name="Fraser F."/>
            <person name="Conant G."/>
            <person name="Lassalle G."/>
            <person name="King G.J."/>
            <person name="Bonnema G."/>
            <person name="Tang H."/>
            <person name="Wang H."/>
            <person name="Belcram H."/>
            <person name="Zhou H."/>
            <person name="Hirakawa H."/>
            <person name="Abe H."/>
            <person name="Guo H."/>
            <person name="Wang H."/>
            <person name="Jin H."/>
            <person name="Parkin I.A."/>
            <person name="Batley J."/>
            <person name="Kim J.S."/>
            <person name="Just J."/>
            <person name="Li J."/>
            <person name="Xu J."/>
            <person name="Deng J."/>
            <person name="Kim J.A."/>
            <person name="Li J."/>
            <person name="Yu J."/>
            <person name="Meng J."/>
            <person name="Wang J."/>
            <person name="Min J."/>
            <person name="Poulain J."/>
            <person name="Wang J."/>
            <person name="Hatakeyama K."/>
            <person name="Wu K."/>
            <person name="Wang L."/>
            <person name="Fang L."/>
            <person name="Trick M."/>
            <person name="Links M.G."/>
            <person name="Zhao M."/>
            <person name="Jin M."/>
            <person name="Ramchiary N."/>
            <person name="Drou N."/>
            <person name="Berkman P.J."/>
            <person name="Cai Q."/>
            <person name="Huang Q."/>
            <person name="Li R."/>
            <person name="Tabata S."/>
            <person name="Cheng S."/>
            <person name="Zhang S."/>
            <person name="Zhang S."/>
            <person name="Huang S."/>
            <person name="Sato S."/>
            <person name="Sun S."/>
            <person name="Kwon S.J."/>
            <person name="Choi S.R."/>
            <person name="Lee T.H."/>
            <person name="Fan W."/>
            <person name="Zhao X."/>
            <person name="Tan X."/>
            <person name="Xu X."/>
            <person name="Wang Y."/>
            <person name="Qiu Y."/>
            <person name="Yin Y."/>
            <person name="Li Y."/>
            <person name="Du Y."/>
            <person name="Liao Y."/>
            <person name="Lim Y."/>
            <person name="Narusaka Y."/>
            <person name="Wang Y."/>
            <person name="Wang Z."/>
            <person name="Li Z."/>
            <person name="Wang Z."/>
            <person name="Xiong Z."/>
            <person name="Zhang Z."/>
        </authorList>
    </citation>
    <scope>NUCLEOTIDE SEQUENCE [LARGE SCALE GENOMIC DNA]</scope>
    <source>
        <strain evidence="4">cv. Chiifu-401-42</strain>
    </source>
</reference>
<feature type="region of interest" description="Disordered" evidence="2">
    <location>
        <begin position="365"/>
        <end position="396"/>
    </location>
</feature>
<dbReference type="InParanoid" id="M4FI02"/>
<feature type="compositionally biased region" description="Basic and acidic residues" evidence="2">
    <location>
        <begin position="365"/>
        <end position="375"/>
    </location>
</feature>
<evidence type="ECO:0000256" key="2">
    <source>
        <dbReference type="SAM" id="MobiDB-lite"/>
    </source>
</evidence>